<dbReference type="InterPro" id="IPR027417">
    <property type="entry name" value="P-loop_NTPase"/>
</dbReference>
<reference evidence="4 5" key="1">
    <citation type="journal article" date="2018" name="Nat. Biotechnol.">
        <title>A standardized bacterial taxonomy based on genome phylogeny substantially revises the tree of life.</title>
        <authorList>
            <person name="Parks D.H."/>
            <person name="Chuvochina M."/>
            <person name="Waite D.W."/>
            <person name="Rinke C."/>
            <person name="Skarshewski A."/>
            <person name="Chaumeil P.A."/>
            <person name="Hugenholtz P."/>
        </authorList>
    </citation>
    <scope>NUCLEOTIDE SEQUENCE [LARGE SCALE GENOMIC DNA]</scope>
    <source>
        <strain evidence="4">UBA9049</strain>
    </source>
</reference>
<evidence type="ECO:0000256" key="2">
    <source>
        <dbReference type="ARBA" id="ARBA00022840"/>
    </source>
</evidence>
<name>A0A3B8WE73_MARNT</name>
<evidence type="ECO:0000259" key="3">
    <source>
        <dbReference type="PROSITE" id="PS50045"/>
    </source>
</evidence>
<evidence type="ECO:0000313" key="4">
    <source>
        <dbReference type="EMBL" id="HAC27253.1"/>
    </source>
</evidence>
<dbReference type="AlphaFoldDB" id="A0A3B8WE73"/>
<protein>
    <submittedName>
        <fullName evidence="4">Sigma-54-dependent Fis family transcriptional regulator</fullName>
    </submittedName>
</protein>
<keyword evidence="1" id="KW-0547">Nucleotide-binding</keyword>
<evidence type="ECO:0000256" key="1">
    <source>
        <dbReference type="ARBA" id="ARBA00022741"/>
    </source>
</evidence>
<proteinExistence type="predicted"/>
<dbReference type="EMBL" id="DLYI01000066">
    <property type="protein sequence ID" value="HAC27253.1"/>
    <property type="molecule type" value="Genomic_DNA"/>
</dbReference>
<dbReference type="Gene3D" id="3.40.50.300">
    <property type="entry name" value="P-loop containing nucleotide triphosphate hydrolases"/>
    <property type="match status" value="1"/>
</dbReference>
<feature type="domain" description="Sigma-54 factor interaction" evidence="3">
    <location>
        <begin position="1"/>
        <end position="70"/>
    </location>
</feature>
<dbReference type="CDD" id="cd00009">
    <property type="entry name" value="AAA"/>
    <property type="match status" value="1"/>
</dbReference>
<feature type="non-terminal residue" evidence="4">
    <location>
        <position position="1"/>
    </location>
</feature>
<dbReference type="GO" id="GO:0006355">
    <property type="term" value="P:regulation of DNA-templated transcription"/>
    <property type="evidence" value="ECO:0007669"/>
    <property type="project" value="InterPro"/>
</dbReference>
<comment type="caution">
    <text evidence="4">The sequence shown here is derived from an EMBL/GenBank/DDBJ whole genome shotgun (WGS) entry which is preliminary data.</text>
</comment>
<dbReference type="PROSITE" id="PS50045">
    <property type="entry name" value="SIGMA54_INTERACT_4"/>
    <property type="match status" value="1"/>
</dbReference>
<dbReference type="Pfam" id="PF00158">
    <property type="entry name" value="Sigma54_activat"/>
    <property type="match status" value="1"/>
</dbReference>
<evidence type="ECO:0000313" key="5">
    <source>
        <dbReference type="Proteomes" id="UP000261325"/>
    </source>
</evidence>
<dbReference type="Proteomes" id="UP000261325">
    <property type="component" value="Unassembled WGS sequence"/>
</dbReference>
<accession>A0A3B8WE73</accession>
<dbReference type="PANTHER" id="PTHR32071">
    <property type="entry name" value="TRANSCRIPTIONAL REGULATORY PROTEIN"/>
    <property type="match status" value="1"/>
</dbReference>
<dbReference type="GO" id="GO:0005524">
    <property type="term" value="F:ATP binding"/>
    <property type="evidence" value="ECO:0007669"/>
    <property type="project" value="UniProtKB-KW"/>
</dbReference>
<sequence length="70" mass="7406">ETGTGKELLARALHDLSHRADKPFAAINCAAIPENLLESELFGFEKGSFTGATQSKKGKIESANGGTLFL</sequence>
<keyword evidence="2" id="KW-0067">ATP-binding</keyword>
<dbReference type="SUPFAM" id="SSF52540">
    <property type="entry name" value="P-loop containing nucleoside triphosphate hydrolases"/>
    <property type="match status" value="1"/>
</dbReference>
<dbReference type="InterPro" id="IPR002078">
    <property type="entry name" value="Sigma_54_int"/>
</dbReference>
<organism evidence="4 5">
    <name type="scientific">Marinobacter nauticus</name>
    <name type="common">Marinobacter hydrocarbonoclasticus</name>
    <name type="synonym">Marinobacter aquaeolei</name>
    <dbReference type="NCBI Taxonomy" id="2743"/>
    <lineage>
        <taxon>Bacteria</taxon>
        <taxon>Pseudomonadati</taxon>
        <taxon>Pseudomonadota</taxon>
        <taxon>Gammaproteobacteria</taxon>
        <taxon>Pseudomonadales</taxon>
        <taxon>Marinobacteraceae</taxon>
        <taxon>Marinobacter</taxon>
    </lineage>
</organism>
<feature type="non-terminal residue" evidence="4">
    <location>
        <position position="70"/>
    </location>
</feature>
<gene>
    <name evidence="4" type="ORF">DCF82_05500</name>
</gene>